<accession>A0AAE0Z857</accession>
<dbReference type="EMBL" id="JAWDGP010004431">
    <property type="protein sequence ID" value="KAK3764559.1"/>
    <property type="molecule type" value="Genomic_DNA"/>
</dbReference>
<protein>
    <submittedName>
        <fullName evidence="1">Uncharacterized protein</fullName>
    </submittedName>
</protein>
<gene>
    <name evidence="1" type="ORF">RRG08_040580</name>
</gene>
<sequence>MKTIIANSAVPCTSPSQLCSVAMRSGNTLIDLIEIAFYIQKRKDGHQADASRRFGRWRAREERKPFYWNIVNMVNLQVNGRTDTTD</sequence>
<organism evidence="1 2">
    <name type="scientific">Elysia crispata</name>
    <name type="common">lettuce slug</name>
    <dbReference type="NCBI Taxonomy" id="231223"/>
    <lineage>
        <taxon>Eukaryota</taxon>
        <taxon>Metazoa</taxon>
        <taxon>Spiralia</taxon>
        <taxon>Lophotrochozoa</taxon>
        <taxon>Mollusca</taxon>
        <taxon>Gastropoda</taxon>
        <taxon>Heterobranchia</taxon>
        <taxon>Euthyneura</taxon>
        <taxon>Panpulmonata</taxon>
        <taxon>Sacoglossa</taxon>
        <taxon>Placobranchoidea</taxon>
        <taxon>Plakobranchidae</taxon>
        <taxon>Elysia</taxon>
    </lineage>
</organism>
<evidence type="ECO:0000313" key="2">
    <source>
        <dbReference type="Proteomes" id="UP001283361"/>
    </source>
</evidence>
<dbReference type="Proteomes" id="UP001283361">
    <property type="component" value="Unassembled WGS sequence"/>
</dbReference>
<dbReference type="AlphaFoldDB" id="A0AAE0Z857"/>
<comment type="caution">
    <text evidence="1">The sequence shown here is derived from an EMBL/GenBank/DDBJ whole genome shotgun (WGS) entry which is preliminary data.</text>
</comment>
<reference evidence="1" key="1">
    <citation type="journal article" date="2023" name="G3 (Bethesda)">
        <title>A reference genome for the long-term kleptoplast-retaining sea slug Elysia crispata morphotype clarki.</title>
        <authorList>
            <person name="Eastman K.E."/>
            <person name="Pendleton A.L."/>
            <person name="Shaikh M.A."/>
            <person name="Suttiyut T."/>
            <person name="Ogas R."/>
            <person name="Tomko P."/>
            <person name="Gavelis G."/>
            <person name="Widhalm J.R."/>
            <person name="Wisecaver J.H."/>
        </authorList>
    </citation>
    <scope>NUCLEOTIDE SEQUENCE</scope>
    <source>
        <strain evidence="1">ECLA1</strain>
    </source>
</reference>
<proteinExistence type="predicted"/>
<evidence type="ECO:0000313" key="1">
    <source>
        <dbReference type="EMBL" id="KAK3764559.1"/>
    </source>
</evidence>
<keyword evidence="2" id="KW-1185">Reference proteome</keyword>
<name>A0AAE0Z857_9GAST</name>